<feature type="disulfide bond" evidence="9">
    <location>
        <begin position="2180"/>
        <end position="2190"/>
    </location>
</feature>
<feature type="disulfide bond" evidence="9">
    <location>
        <begin position="2042"/>
        <end position="2103"/>
    </location>
</feature>
<feature type="domain" description="SRCR" evidence="11">
    <location>
        <begin position="322"/>
        <end position="421"/>
    </location>
</feature>
<feature type="disulfide bond" evidence="9">
    <location>
        <begin position="775"/>
        <end position="839"/>
    </location>
</feature>
<feature type="disulfide bond" evidence="9">
    <location>
        <begin position="394"/>
        <end position="404"/>
    </location>
</feature>
<dbReference type="PANTHER" id="PTHR48071:SF18">
    <property type="entry name" value="DELETED IN MALIGNANT BRAIN TUMORS 1 PROTEIN-RELATED"/>
    <property type="match status" value="1"/>
</dbReference>
<accession>A0A8S3YU82</accession>
<feature type="domain" description="SRCR" evidence="11">
    <location>
        <begin position="965"/>
        <end position="1067"/>
    </location>
</feature>
<name>A0A8S3YU82_9EUPU</name>
<evidence type="ECO:0000256" key="10">
    <source>
        <dbReference type="SAM" id="Phobius"/>
    </source>
</evidence>
<feature type="domain" description="SRCR" evidence="11">
    <location>
        <begin position="1180"/>
        <end position="1283"/>
    </location>
</feature>
<feature type="domain" description="SRCR" evidence="11">
    <location>
        <begin position="1735"/>
        <end position="1840"/>
    </location>
</feature>
<feature type="disulfide bond" evidence="9">
    <location>
        <begin position="284"/>
        <end position="294"/>
    </location>
</feature>
<keyword evidence="5 10" id="KW-1133">Transmembrane helix</keyword>
<evidence type="ECO:0000256" key="7">
    <source>
        <dbReference type="ARBA" id="ARBA00023157"/>
    </source>
</evidence>
<comment type="caution">
    <text evidence="9">Lacks conserved residue(s) required for the propagation of feature annotation.</text>
</comment>
<keyword evidence="8" id="KW-0325">Glycoprotein</keyword>
<dbReference type="EMBL" id="CAJHNH020000597">
    <property type="protein sequence ID" value="CAG5118730.1"/>
    <property type="molecule type" value="Genomic_DNA"/>
</dbReference>
<feature type="disulfide bond" evidence="9">
    <location>
        <begin position="1142"/>
        <end position="1152"/>
    </location>
</feature>
<dbReference type="PRINTS" id="PR00258">
    <property type="entry name" value="SPERACTRCPTR"/>
</dbReference>
<feature type="domain" description="SRCR" evidence="11">
    <location>
        <begin position="2001"/>
        <end position="2104"/>
    </location>
</feature>
<feature type="disulfide bond" evidence="9">
    <location>
        <begin position="134"/>
        <end position="198"/>
    </location>
</feature>
<feature type="disulfide bond" evidence="9">
    <location>
        <begin position="181"/>
        <end position="191"/>
    </location>
</feature>
<proteinExistence type="predicted"/>
<feature type="disulfide bond" evidence="9">
    <location>
        <begin position="818"/>
        <end position="828"/>
    </location>
</feature>
<feature type="domain" description="SRCR" evidence="11">
    <location>
        <begin position="1622"/>
        <end position="1723"/>
    </location>
</feature>
<dbReference type="SUPFAM" id="SSF56487">
    <property type="entry name" value="SRCR-like"/>
    <property type="match status" value="20"/>
</dbReference>
<feature type="disulfide bond" evidence="9">
    <location>
        <begin position="1358"/>
        <end position="1368"/>
    </location>
</feature>
<feature type="disulfide bond" evidence="9">
    <location>
        <begin position="609"/>
        <end position="619"/>
    </location>
</feature>
<feature type="disulfide bond" evidence="9">
    <location>
        <begin position="1254"/>
        <end position="1264"/>
    </location>
</feature>
<dbReference type="OrthoDB" id="6153669at2759"/>
<comment type="caution">
    <text evidence="12">The sequence shown here is derived from an EMBL/GenBank/DDBJ whole genome shotgun (WGS) entry which is preliminary data.</text>
</comment>
<dbReference type="GO" id="GO:0016020">
    <property type="term" value="C:membrane"/>
    <property type="evidence" value="ECO:0007669"/>
    <property type="project" value="UniProtKB-SubCell"/>
</dbReference>
<feature type="domain" description="SRCR" evidence="11">
    <location>
        <begin position="216"/>
        <end position="319"/>
    </location>
</feature>
<feature type="disulfide bond" evidence="9">
    <location>
        <begin position="147"/>
        <end position="208"/>
    </location>
</feature>
<evidence type="ECO:0000256" key="1">
    <source>
        <dbReference type="ARBA" id="ARBA00004167"/>
    </source>
</evidence>
<feature type="domain" description="SRCR" evidence="11">
    <location>
        <begin position="1516"/>
        <end position="1619"/>
    </location>
</feature>
<feature type="disulfide bond" evidence="9">
    <location>
        <begin position="68"/>
        <end position="78"/>
    </location>
</feature>
<feature type="disulfide bond" evidence="9">
    <location>
        <begin position="456"/>
        <end position="520"/>
    </location>
</feature>
<feature type="domain" description="SRCR" evidence="11">
    <location>
        <begin position="106"/>
        <end position="209"/>
    </location>
</feature>
<keyword evidence="3" id="KW-0732">Signal</keyword>
<gene>
    <name evidence="12" type="ORF">CUNI_LOCUS4288</name>
</gene>
<feature type="domain" description="SRCR" evidence="11">
    <location>
        <begin position="1097"/>
        <end position="1174"/>
    </location>
</feature>
<evidence type="ECO:0000256" key="5">
    <source>
        <dbReference type="ARBA" id="ARBA00022989"/>
    </source>
</evidence>
<dbReference type="PROSITE" id="PS50287">
    <property type="entry name" value="SRCR_2"/>
    <property type="match status" value="21"/>
</dbReference>
<protein>
    <recommendedName>
        <fullName evidence="11">SRCR domain-containing protein</fullName>
    </recommendedName>
</protein>
<feature type="disulfide bond" evidence="9">
    <location>
        <begin position="500"/>
        <end position="510"/>
    </location>
</feature>
<evidence type="ECO:0000256" key="8">
    <source>
        <dbReference type="ARBA" id="ARBA00023180"/>
    </source>
</evidence>
<sequence length="2541" mass="278022">MDPGNGGAGILQIFNNQTKMWSPICFQGFNDVDATVACRELGYNQGTQLPFEAFGYYSVPPQRSDVNCNGSESSILDCPYKSRNENCTINDYASISCYDTVPNGTLKLENGNVTSAEGFGVLRIFQNNTWGYACEDVFTDIDAAAYCSKVGQALGYRYSDGMKLTPLKNVPGPYFVTLANCRRSLDSGYECSPSYSRCYSRKVVSLVCAESSAPKLQLLDDVIGIQSGQLMFNINGNRGVICADGWTDKNAQVACRQLNADYVAGIAKVYNRTASEMYLSGVKCYGYEGNLFQCPNDGWKKINTTACGPNSKEAGVVCYKKLFLKDQVVTPDSVSGRLSMVLSRVIRDVCFDEYFTFSLAQLACQELGFENAALLKPAAPDPTSLYSMVKRLSCLPTHTSLTSCDYGTGSCSDGQVRLLCYNSPKNDVTGWNIIGNTGNIGQLRINMFDKYTGVVCPVGFLDKDANTTCSTLRQMHGVVLGSPTFSPDESEIVWFGNITCSSSSGSRRSCTFNKNISRECFSRSSSVGLICFRDFGIRLMDHESEMKSAGRVEIFVNGVWGTVCNKDADALSASILCQQKGFIDGSTVADIPKRYGDSTAPIYLKNVNCTSKDKSFLGCANDGWQQVSNCTHDDDLEVLCFSRERFYPDPERHYGAVSVMNRGVYQLVCSDNFTDTEATTFCRALGYLMGKSICCSALNEPGMRIGLSRVLCRGNENSLLECSNVLSGSSYFCPSQQFASAVCFNEVNNDFSVTVENGNNGRILITHYSANGTVCADNFHNQDAQVACRQAGFSTGLAFSAQLQPNTYLMSWASNLQCVGSENSLKDCPKFSLGNTSYCTSVASVVCLRSNDDSEIRLRLANGSSNYLGRVEVQINGTWGSICFDGMMRESSFAAKVICKDLGFRDGQFLAAGSFGASSGPTWLQSVNCNGSESKLKECQLERAGEQPDCLSHLYDTVVECFATARLIGGQIDDHSRGQLQVYDKDNNLWQYVCDTGLTDREATLVCKGLGYQFGMQQCCSAAGPGISSGNFVTSISCPSSATDINNCTFVTNGECTSHHYAYVHCRNSAFTNESLTTTLLAKFIDIPIVKRFGVTGNVCNEGLTDKEARVMCREVGYFSGMLLQPVYLRSGSVIMLKGLNCTGSEDRIRDCYYPSVSQAGTCSDGRIARILCRQTNSAVNFTISTDASLNSGRAEIRIDGRTMVVEDSGIDTSEASVFCRSILNKKYVYGDVFLHPQTGGDENLEVLMSNVHCLGDEENILLCDAEFLPTRTTNPIAYVECYSGAQLRNGPTNVESAGVLALYNTTHQESGAVCSTDFGQNEADVGCRMLGYEHGISHCCLPFGYNYMNIMFRNFQCNGTERSLFDCKYEATSGYTSYNFCSSRQNYVGLTCYNGTKPNNFSISISNTSSNTNTGYVKLNYLGTPGSICNEGWNNKDASVACRELNYANGIAYFHFRTTFSMTGSDGPFWISNVNCTGSEAHIRDCPHSELGNVTGCDKAHHAGVLCMDGSEMQFRLAGTEKPHYGRVEVKINDVWGTVCDRYWDQRDASVMCRQIGYETGDIWITSDLPPGQGPVYEIGPRCLGTEDNINNCPHEGWTSDTTSSCSQHSRDAGVFCYMSVRLGTGTGKEYSHGPVNVFENGVWYKVCSAGFTDKSARIVCQELGFYDGRSVCCSAYEGEGTSFETLHPNITVQCAGDEVSVKQCIRIEQCQNNAYASVACFEQEDVINETDYVFVMNKDFETAGRIDVTHLGIKGRICSNNWTDIDARVFCKEMNHTDGFAYYHSYNNSYATESMLGPYWISNVSCTGNETSLSQCKFNDRQNLGNCSEAHTAAAVCFNETGINYRLSGSLNFGRIEMAIDGQWGTVCGQTFDNRDARVACRNLNFTDGEIEAENKYGGGSGPVWLRDIQCTGNEMALHMCPHTGFNNDVLYQNLFFPWLYSPCTGHQSDASVFCFKEGNESTLSQCRLSTTGVCTSKTYISIVCYNYTLTDEDFKFQVRLADDNIRTGDNHGILEIRQNGAWGRICMKGFTKNEATVACKELGGFIGGMTYLHLFRNRLPILWSSVKCNGDESSLQNCTFSTDVDLQNCPYLSNDAGVLCYKTKEGVQYRLQGGNDTSSGRVEIGIDGNYSSVCTVNWNAANSRVLCKNLGFVDGVPSSVRNNSLESLSPLMSFFLCEGNETDLFTCMNSGFDYGQRNLFCGGDAYTACFQEEVKITDMRLGDGERSQGRVEVYVTGLNQWGTVCDDQWDNLGAHVVCKYLGYDTGVATSGSYKIGSGYIVLDNVVCNGTEYLLSECKHQGINYHNCDHAEDAGVRCFNNSVTVVTSATTTAMIPVPTTSAEYVQTTTSTATTTKMTTIPTSTPTSARTDTTKTTTIIISTTTTTEQGLPSTTTQIITNTSTPGLNEYNAQSQDNSGSTGVIVGACVAVLIAIALIAVVIFLFYKYRVNPNPHKRFHDDDILSSDNGSLAVSNRVFDISNPEGENPIADGSEIHLDRAGYVTFSKGSPELQPNTEAGFANPLYAVMRDPRDLDTESTT</sequence>
<dbReference type="PANTHER" id="PTHR48071">
    <property type="entry name" value="SRCR DOMAIN-CONTAINING PROTEIN"/>
    <property type="match status" value="1"/>
</dbReference>
<feature type="domain" description="SRCR" evidence="11">
    <location>
        <begin position="537"/>
        <end position="641"/>
    </location>
</feature>
<dbReference type="Pfam" id="PF00530">
    <property type="entry name" value="SRCR"/>
    <property type="match status" value="18"/>
</dbReference>
<feature type="disulfide bond" evidence="9">
    <location>
        <begin position="1038"/>
        <end position="1048"/>
    </location>
</feature>
<keyword evidence="13" id="KW-1185">Reference proteome</keyword>
<feature type="disulfide bond" evidence="9">
    <location>
        <begin position="2071"/>
        <end position="2081"/>
    </location>
</feature>
<dbReference type="FunFam" id="3.10.250.10:FF:000005">
    <property type="entry name" value="Neurotrypsin isoform A"/>
    <property type="match status" value="1"/>
</dbReference>
<reference evidence="12" key="1">
    <citation type="submission" date="2021-04" db="EMBL/GenBank/DDBJ databases">
        <authorList>
            <consortium name="Molecular Ecology Group"/>
        </authorList>
    </citation>
    <scope>NUCLEOTIDE SEQUENCE</scope>
</reference>
<feature type="disulfide bond" evidence="9">
    <location>
        <begin position="682"/>
        <end position="743"/>
    </location>
</feature>
<feature type="domain" description="SRCR" evidence="11">
    <location>
        <begin position="744"/>
        <end position="848"/>
    </location>
</feature>
<evidence type="ECO:0000256" key="3">
    <source>
        <dbReference type="ARBA" id="ARBA00022729"/>
    </source>
</evidence>
<evidence type="ECO:0000256" key="2">
    <source>
        <dbReference type="ARBA" id="ARBA00022692"/>
    </source>
</evidence>
<feature type="disulfide bond" evidence="9">
    <location>
        <begin position="1584"/>
        <end position="1594"/>
    </location>
</feature>
<keyword evidence="7 9" id="KW-1015">Disulfide bond</keyword>
<feature type="disulfide bond" evidence="9">
    <location>
        <begin position="929"/>
        <end position="939"/>
    </location>
</feature>
<feature type="domain" description="SRCR" evidence="11">
    <location>
        <begin position="1404"/>
        <end position="1509"/>
    </location>
</feature>
<feature type="domain" description="SRCR" evidence="11">
    <location>
        <begin position="644"/>
        <end position="744"/>
    </location>
</feature>
<feature type="domain" description="SRCR" evidence="11">
    <location>
        <begin position="416"/>
        <end position="532"/>
    </location>
</feature>
<feature type="transmembrane region" description="Helical" evidence="10">
    <location>
        <begin position="2424"/>
        <end position="2447"/>
    </location>
</feature>
<dbReference type="SMART" id="SM00202">
    <property type="entry name" value="SR"/>
    <property type="match status" value="18"/>
</dbReference>
<evidence type="ECO:0000256" key="6">
    <source>
        <dbReference type="ARBA" id="ARBA00023136"/>
    </source>
</evidence>
<dbReference type="InterPro" id="IPR001190">
    <property type="entry name" value="SRCR"/>
</dbReference>
<evidence type="ECO:0000313" key="12">
    <source>
        <dbReference type="EMBL" id="CAG5118730.1"/>
    </source>
</evidence>
<comment type="subcellular location">
    <subcellularLocation>
        <location evidence="1">Membrane</location>
        <topology evidence="1">Single-pass membrane protein</topology>
    </subcellularLocation>
</comment>
<dbReference type="FunFam" id="3.10.250.10:FF:000001">
    <property type="entry name" value="Lysyl oxidase 4 isoform X1"/>
    <property type="match status" value="2"/>
</dbReference>
<feature type="disulfide bond" evidence="9">
    <location>
        <begin position="1808"/>
        <end position="1818"/>
    </location>
</feature>
<dbReference type="Gene3D" id="3.10.250.10">
    <property type="entry name" value="SRCR-like domain"/>
    <property type="match status" value="21"/>
</dbReference>
<organism evidence="12 13">
    <name type="scientific">Candidula unifasciata</name>
    <dbReference type="NCBI Taxonomy" id="100452"/>
    <lineage>
        <taxon>Eukaryota</taxon>
        <taxon>Metazoa</taxon>
        <taxon>Spiralia</taxon>
        <taxon>Lophotrochozoa</taxon>
        <taxon>Mollusca</taxon>
        <taxon>Gastropoda</taxon>
        <taxon>Heterobranchia</taxon>
        <taxon>Euthyneura</taxon>
        <taxon>Panpulmonata</taxon>
        <taxon>Eupulmonata</taxon>
        <taxon>Stylommatophora</taxon>
        <taxon>Helicina</taxon>
        <taxon>Helicoidea</taxon>
        <taxon>Geomitridae</taxon>
        <taxon>Candidula</taxon>
    </lineage>
</organism>
<feature type="disulfide bond" evidence="9">
    <location>
        <begin position="669"/>
        <end position="733"/>
    </location>
</feature>
<feature type="disulfide bond" evidence="9">
    <location>
        <begin position="1477"/>
        <end position="1487"/>
    </location>
</feature>
<feature type="domain" description="SRCR" evidence="11">
    <location>
        <begin position="1847"/>
        <end position="1958"/>
    </location>
</feature>
<feature type="domain" description="SRCR" evidence="11">
    <location>
        <begin position="1"/>
        <end position="98"/>
    </location>
</feature>
<feature type="domain" description="SRCR" evidence="11">
    <location>
        <begin position="2222"/>
        <end position="2321"/>
    </location>
</feature>
<feature type="disulfide bond" evidence="9">
    <location>
        <begin position="1913"/>
        <end position="1923"/>
    </location>
</feature>
<evidence type="ECO:0000313" key="13">
    <source>
        <dbReference type="Proteomes" id="UP000678393"/>
    </source>
</evidence>
<keyword evidence="4" id="KW-0677">Repeat</keyword>
<evidence type="ECO:0000259" key="11">
    <source>
        <dbReference type="PROSITE" id="PS50287"/>
    </source>
</evidence>
<dbReference type="Proteomes" id="UP000678393">
    <property type="component" value="Unassembled WGS sequence"/>
</dbReference>
<feature type="disulfide bond" evidence="9">
    <location>
        <begin position="2290"/>
        <end position="2300"/>
    </location>
</feature>
<feature type="domain" description="SRCR" evidence="11">
    <location>
        <begin position="2112"/>
        <end position="2213"/>
    </location>
</feature>
<evidence type="ECO:0000256" key="9">
    <source>
        <dbReference type="PROSITE-ProRule" id="PRU00196"/>
    </source>
</evidence>
<evidence type="ECO:0000256" key="4">
    <source>
        <dbReference type="ARBA" id="ARBA00022737"/>
    </source>
</evidence>
<feature type="disulfide bond" evidence="9">
    <location>
        <begin position="712"/>
        <end position="722"/>
    </location>
</feature>
<feature type="domain" description="SRCR" evidence="11">
    <location>
        <begin position="858"/>
        <end position="962"/>
    </location>
</feature>
<feature type="domain" description="SRCR" evidence="11">
    <location>
        <begin position="1286"/>
        <end position="1394"/>
    </location>
</feature>
<feature type="disulfide bond" evidence="9">
    <location>
        <begin position="1696"/>
        <end position="1706"/>
    </location>
</feature>
<dbReference type="FunFam" id="3.10.250.10:FF:000016">
    <property type="entry name" value="Scavenger receptor cysteine-rich protein type 12"/>
    <property type="match status" value="3"/>
</dbReference>
<keyword evidence="2 10" id="KW-0812">Transmembrane</keyword>
<keyword evidence="6 10" id="KW-0472">Membrane</keyword>
<dbReference type="InterPro" id="IPR036772">
    <property type="entry name" value="SRCR-like_dom_sf"/>
</dbReference>